<comment type="caution">
    <text evidence="2">The sequence shown here is derived from an EMBL/GenBank/DDBJ whole genome shotgun (WGS) entry which is preliminary data.</text>
</comment>
<protein>
    <submittedName>
        <fullName evidence="2">Alpha beta fold family hydrolase</fullName>
    </submittedName>
</protein>
<accession>A0A0R2MVZ8</accession>
<dbReference type="PANTHER" id="PTHR43194:SF2">
    <property type="entry name" value="PEROXISOMAL MEMBRANE PROTEIN LPX1"/>
    <property type="match status" value="1"/>
</dbReference>
<dbReference type="InterPro" id="IPR029058">
    <property type="entry name" value="AB_hydrolase_fold"/>
</dbReference>
<dbReference type="EMBL" id="JQCE01000009">
    <property type="protein sequence ID" value="KRO17703.1"/>
    <property type="molecule type" value="Genomic_DNA"/>
</dbReference>
<dbReference type="Pfam" id="PF00561">
    <property type="entry name" value="Abhydrolase_1"/>
    <property type="match status" value="1"/>
</dbReference>
<proteinExistence type="predicted"/>
<reference evidence="2 3" key="1">
    <citation type="journal article" date="2015" name="Genome Announc.">
        <title>Expanding the biotechnology potential of lactobacilli through comparative genomics of 213 strains and associated genera.</title>
        <authorList>
            <person name="Sun Z."/>
            <person name="Harris H.M."/>
            <person name="McCann A."/>
            <person name="Guo C."/>
            <person name="Argimon S."/>
            <person name="Zhang W."/>
            <person name="Yang X."/>
            <person name="Jeffery I.B."/>
            <person name="Cooney J.C."/>
            <person name="Kagawa T.F."/>
            <person name="Liu W."/>
            <person name="Song Y."/>
            <person name="Salvetti E."/>
            <person name="Wrobel A."/>
            <person name="Rasinkangas P."/>
            <person name="Parkhill J."/>
            <person name="Rea M.C."/>
            <person name="O'Sullivan O."/>
            <person name="Ritari J."/>
            <person name="Douillard F.P."/>
            <person name="Paul Ross R."/>
            <person name="Yang R."/>
            <person name="Briner A.E."/>
            <person name="Felis G.E."/>
            <person name="de Vos W.M."/>
            <person name="Barrangou R."/>
            <person name="Klaenhammer T.R."/>
            <person name="Caufield P.W."/>
            <person name="Cui Y."/>
            <person name="Zhang H."/>
            <person name="O'Toole P.W."/>
        </authorList>
    </citation>
    <scope>NUCLEOTIDE SEQUENCE [LARGE SCALE GENOMIC DNA]</scope>
    <source>
        <strain evidence="2 3">DSM 24301</strain>
    </source>
</reference>
<name>A0A0R2MVZ8_9LACO</name>
<feature type="domain" description="AB hydrolase-1" evidence="1">
    <location>
        <begin position="20"/>
        <end position="135"/>
    </location>
</feature>
<organism evidence="2 3">
    <name type="scientific">Lacticaseibacillus saniviri JCM 17471 = DSM 24301</name>
    <dbReference type="NCBI Taxonomy" id="1293598"/>
    <lineage>
        <taxon>Bacteria</taxon>
        <taxon>Bacillati</taxon>
        <taxon>Bacillota</taxon>
        <taxon>Bacilli</taxon>
        <taxon>Lactobacillales</taxon>
        <taxon>Lactobacillaceae</taxon>
        <taxon>Lacticaseibacillus</taxon>
    </lineage>
</organism>
<dbReference type="Gene3D" id="3.40.50.1820">
    <property type="entry name" value="alpha/beta hydrolase"/>
    <property type="match status" value="1"/>
</dbReference>
<evidence type="ECO:0000259" key="1">
    <source>
        <dbReference type="Pfam" id="PF00561"/>
    </source>
</evidence>
<evidence type="ECO:0000313" key="2">
    <source>
        <dbReference type="EMBL" id="KRO17703.1"/>
    </source>
</evidence>
<dbReference type="SUPFAM" id="SSF53474">
    <property type="entry name" value="alpha/beta-Hydrolases"/>
    <property type="match status" value="1"/>
</dbReference>
<dbReference type="AlphaFoldDB" id="A0A0R2MVZ8"/>
<dbReference type="PATRIC" id="fig|1293598.4.peg.2291"/>
<dbReference type="STRING" id="1293598.IV56_GL002189"/>
<dbReference type="InterPro" id="IPR050228">
    <property type="entry name" value="Carboxylesterase_BioH"/>
</dbReference>
<dbReference type="OrthoDB" id="9805423at2"/>
<dbReference type="Proteomes" id="UP000050969">
    <property type="component" value="Unassembled WGS sequence"/>
</dbReference>
<dbReference type="InterPro" id="IPR000073">
    <property type="entry name" value="AB_hydrolase_1"/>
</dbReference>
<dbReference type="RefSeq" id="WP_054777919.1">
    <property type="nucleotide sequence ID" value="NZ_BBBX01000022.1"/>
</dbReference>
<dbReference type="GO" id="GO:0016787">
    <property type="term" value="F:hydrolase activity"/>
    <property type="evidence" value="ECO:0007669"/>
    <property type="project" value="UniProtKB-KW"/>
</dbReference>
<evidence type="ECO:0000313" key="3">
    <source>
        <dbReference type="Proteomes" id="UP000050969"/>
    </source>
</evidence>
<dbReference type="PANTHER" id="PTHR43194">
    <property type="entry name" value="HYDROLASE ALPHA/BETA FOLD FAMILY"/>
    <property type="match status" value="1"/>
</dbReference>
<keyword evidence="2" id="KW-0378">Hydrolase</keyword>
<gene>
    <name evidence="2" type="ORF">IV56_GL002189</name>
</gene>
<keyword evidence="3" id="KW-1185">Reference proteome</keyword>
<sequence>MQVQTPDHSQLNVTRVGEGPVLILIPGANGTGDIFTQTAAILKAHFTVITYDRRGYGQTVVANPLPAEAKQPDSDYRINADVDDIFTLADTFSPNQPVNIMGSSSGSIVAAKAFERQPDRFAKVAIHESPLTTVLDDDGETKKMSGALVQEALNGHFEAISDLFVNTMHIQPLDAQMMGLAADSKPDPAKMQAMRFWLEYESAQYTGQVIDWHIFAQHRDQVILLNGTDSVGFLPQTVNQAIGKEIGVPITSIPGGHLGYAQKPEGFAQALTNALLRHV</sequence>